<dbReference type="RefSeq" id="WP_163283240.1">
    <property type="nucleotide sequence ID" value="NZ_JAAGVY010000003.1"/>
</dbReference>
<comment type="similarity">
    <text evidence="1 2">Belongs to the small heat shock protein (HSP20) family.</text>
</comment>
<dbReference type="InterPro" id="IPR002068">
    <property type="entry name" value="A-crystallin/Hsp20_dom"/>
</dbReference>
<accession>A0A7K3WP64</accession>
<name>A0A7K3WP64_9FLAO</name>
<dbReference type="InterPro" id="IPR008978">
    <property type="entry name" value="HSP20-like_chaperone"/>
</dbReference>
<reference evidence="4 5" key="1">
    <citation type="submission" date="2020-02" db="EMBL/GenBank/DDBJ databases">
        <title>Out from the shadows clarifying the taxonomy of the family Cryomorphaceae and related taxa by utilizing the GTDB taxonomic framework.</title>
        <authorList>
            <person name="Bowman J.P."/>
        </authorList>
    </citation>
    <scope>NUCLEOTIDE SEQUENCE [LARGE SCALE GENOMIC DNA]</scope>
    <source>
        <strain evidence="4 5">QSSC 1-22</strain>
    </source>
</reference>
<dbReference type="AlphaFoldDB" id="A0A7K3WP64"/>
<dbReference type="PROSITE" id="PS01031">
    <property type="entry name" value="SHSP"/>
    <property type="match status" value="1"/>
</dbReference>
<dbReference type="CDD" id="cd06464">
    <property type="entry name" value="ACD_sHsps-like"/>
    <property type="match status" value="1"/>
</dbReference>
<dbReference type="Gene3D" id="2.60.40.790">
    <property type="match status" value="1"/>
</dbReference>
<dbReference type="Pfam" id="PF00011">
    <property type="entry name" value="HSP20"/>
    <property type="match status" value="1"/>
</dbReference>
<protein>
    <submittedName>
        <fullName evidence="4">Hsp20/alpha crystallin family protein</fullName>
    </submittedName>
</protein>
<dbReference type="EMBL" id="JAAGVY010000003">
    <property type="protein sequence ID" value="NEN22515.1"/>
    <property type="molecule type" value="Genomic_DNA"/>
</dbReference>
<evidence type="ECO:0000313" key="5">
    <source>
        <dbReference type="Proteomes" id="UP000486602"/>
    </source>
</evidence>
<evidence type="ECO:0000259" key="3">
    <source>
        <dbReference type="PROSITE" id="PS01031"/>
    </source>
</evidence>
<proteinExistence type="inferred from homology"/>
<feature type="domain" description="SHSP" evidence="3">
    <location>
        <begin position="33"/>
        <end position="146"/>
    </location>
</feature>
<dbReference type="Proteomes" id="UP000486602">
    <property type="component" value="Unassembled WGS sequence"/>
</dbReference>
<dbReference type="InterPro" id="IPR031107">
    <property type="entry name" value="Small_HSP"/>
</dbReference>
<dbReference type="SUPFAM" id="SSF49764">
    <property type="entry name" value="HSP20-like chaperones"/>
    <property type="match status" value="1"/>
</dbReference>
<organism evidence="4 5">
    <name type="scientific">Cryomorpha ignava</name>
    <dbReference type="NCBI Taxonomy" id="101383"/>
    <lineage>
        <taxon>Bacteria</taxon>
        <taxon>Pseudomonadati</taxon>
        <taxon>Bacteroidota</taxon>
        <taxon>Flavobacteriia</taxon>
        <taxon>Flavobacteriales</taxon>
        <taxon>Cryomorphaceae</taxon>
        <taxon>Cryomorpha</taxon>
    </lineage>
</organism>
<dbReference type="PANTHER" id="PTHR11527">
    <property type="entry name" value="HEAT-SHOCK PROTEIN 20 FAMILY MEMBER"/>
    <property type="match status" value="1"/>
</dbReference>
<evidence type="ECO:0000256" key="2">
    <source>
        <dbReference type="RuleBase" id="RU003616"/>
    </source>
</evidence>
<comment type="caution">
    <text evidence="4">The sequence shown here is derived from an EMBL/GenBank/DDBJ whole genome shotgun (WGS) entry which is preliminary data.</text>
</comment>
<evidence type="ECO:0000313" key="4">
    <source>
        <dbReference type="EMBL" id="NEN22515.1"/>
    </source>
</evidence>
<keyword evidence="5" id="KW-1185">Reference proteome</keyword>
<sequence length="146" mass="16924">MSLIKLRTNDSSANPFDTLLNDFFEGEFLPGRRNRSFGSMPAANIKETEKSYQVELASPGMNKEDFKIEVDEDLLTIRSEKESEKEENSTRYTKREFNYTSFVRSFRLPEEVDSENISAKYDGGILLLEIPKRAVEEKKVRKIDIK</sequence>
<gene>
    <name evidence="4" type="ORF">G3O08_03230</name>
</gene>
<evidence type="ECO:0000256" key="1">
    <source>
        <dbReference type="PROSITE-ProRule" id="PRU00285"/>
    </source>
</evidence>